<reference evidence="2 3" key="1">
    <citation type="submission" date="2019-11" db="EMBL/GenBank/DDBJ databases">
        <authorList>
            <person name="He Y."/>
        </authorList>
    </citation>
    <scope>NUCLEOTIDE SEQUENCE [LARGE SCALE GENOMIC DNA]</scope>
    <source>
        <strain evidence="2 3">SCSIO 58843</strain>
    </source>
</reference>
<evidence type="ECO:0000313" key="2">
    <source>
        <dbReference type="EMBL" id="QGG95989.1"/>
    </source>
</evidence>
<dbReference type="SUPFAM" id="SSF51905">
    <property type="entry name" value="FAD/NAD(P)-binding domain"/>
    <property type="match status" value="1"/>
</dbReference>
<dbReference type="Proteomes" id="UP000334019">
    <property type="component" value="Chromosome"/>
</dbReference>
<dbReference type="RefSeq" id="WP_153760095.1">
    <property type="nucleotide sequence ID" value="NZ_CP045851.1"/>
</dbReference>
<accession>A0A5Q2RGN9</accession>
<protein>
    <submittedName>
        <fullName evidence="2">NAD(P)-binding protein</fullName>
    </submittedName>
</protein>
<evidence type="ECO:0000259" key="1">
    <source>
        <dbReference type="Pfam" id="PF01593"/>
    </source>
</evidence>
<dbReference type="KEGG" id="atq:GH723_13270"/>
<gene>
    <name evidence="2" type="ORF">GH723_13270</name>
</gene>
<keyword evidence="3" id="KW-1185">Reference proteome</keyword>
<dbReference type="Pfam" id="PF01593">
    <property type="entry name" value="Amino_oxidase"/>
    <property type="match status" value="1"/>
</dbReference>
<dbReference type="PRINTS" id="PR00419">
    <property type="entry name" value="ADXRDTASE"/>
</dbReference>
<dbReference type="PANTHER" id="PTHR42923">
    <property type="entry name" value="PROTOPORPHYRINOGEN OXIDASE"/>
    <property type="match status" value="1"/>
</dbReference>
<dbReference type="EMBL" id="CP045851">
    <property type="protein sequence ID" value="QGG95989.1"/>
    <property type="molecule type" value="Genomic_DNA"/>
</dbReference>
<dbReference type="Gene3D" id="3.50.50.60">
    <property type="entry name" value="FAD/NAD(P)-binding domain"/>
    <property type="match status" value="1"/>
</dbReference>
<name>A0A5Q2RGN9_9ACTN</name>
<dbReference type="InterPro" id="IPR036188">
    <property type="entry name" value="FAD/NAD-bd_sf"/>
</dbReference>
<proteinExistence type="predicted"/>
<dbReference type="GO" id="GO:0016491">
    <property type="term" value="F:oxidoreductase activity"/>
    <property type="evidence" value="ECO:0007669"/>
    <property type="project" value="InterPro"/>
</dbReference>
<sequence>MRHKAVVVGAGLAGLVAARELTRRGVECEVFEASSRIAGLAASERDERGFSYDVGVHFITNRLAAAVGVGAECRTVAQYGEAVWIRGRSYQYPLGLMVDPRYAFPAARAVLGGGGREPRTAREWFRGAYGDRLAEEIAIPLVEAWSGATADELAASVGGNIPSSIPHTLFLRAASRLTRRAVSLGYSHEAPEAAGVFHVYPEDGVVAICEALLAASEAELHLSTPVQGIATDGDTVVGVRAGDAEIEADLVVSTAPVHILPKIVSGTDRLDDLAGFRYRPMTFVNLFLDGRGLLPEVVVWTPEEHFPFFRLTEAPLSMPLQAPAGKTIVTCDIGCEVGDEVWTADEDALAHRCLTALEEIVPDIRGRHLGTRVVRTPIAYPVYLREYEERRKEFTESTGIDGLLSIGRNGEFAHILMEDVYWRTLRRVHDWAESNDAAVTV</sequence>
<dbReference type="AlphaFoldDB" id="A0A5Q2RGN9"/>
<feature type="domain" description="Amine oxidase" evidence="1">
    <location>
        <begin position="12"/>
        <end position="379"/>
    </location>
</feature>
<evidence type="ECO:0000313" key="3">
    <source>
        <dbReference type="Proteomes" id="UP000334019"/>
    </source>
</evidence>
<dbReference type="InterPro" id="IPR050464">
    <property type="entry name" value="Zeta_carotene_desat/Oxidored"/>
</dbReference>
<organism evidence="2 3">
    <name type="scientific">Actinomarinicola tropica</name>
    <dbReference type="NCBI Taxonomy" id="2789776"/>
    <lineage>
        <taxon>Bacteria</taxon>
        <taxon>Bacillati</taxon>
        <taxon>Actinomycetota</taxon>
        <taxon>Acidimicrobiia</taxon>
        <taxon>Acidimicrobiales</taxon>
        <taxon>Iamiaceae</taxon>
        <taxon>Actinomarinicola</taxon>
    </lineage>
</organism>
<dbReference type="InterPro" id="IPR002937">
    <property type="entry name" value="Amino_oxidase"/>
</dbReference>